<organism evidence="1 2">
    <name type="scientific">Phaeosphaeria nodorum (strain SN15 / ATCC MYA-4574 / FGSC 10173)</name>
    <name type="common">Glume blotch fungus</name>
    <name type="synonym">Parastagonospora nodorum</name>
    <dbReference type="NCBI Taxonomy" id="321614"/>
    <lineage>
        <taxon>Eukaryota</taxon>
        <taxon>Fungi</taxon>
        <taxon>Dikarya</taxon>
        <taxon>Ascomycota</taxon>
        <taxon>Pezizomycotina</taxon>
        <taxon>Dothideomycetes</taxon>
        <taxon>Pleosporomycetidae</taxon>
        <taxon>Pleosporales</taxon>
        <taxon>Pleosporineae</taxon>
        <taxon>Phaeosphaeriaceae</taxon>
        <taxon>Parastagonospora</taxon>
    </lineage>
</organism>
<sequence>MFIPKVSTEKPPFTEHTLDDTLAAPKLSVTSFNTGTTVVSCGQSWEQTAVLPCETDTRLFEMSMDASFAVGRPVYFHMHGENGCMLSTRRLSIYGGAHFTSTRPIHSSSSSVSYSQPLGFCICIFHSSFAS</sequence>
<dbReference type="EMBL" id="CP069026">
    <property type="protein sequence ID" value="QRC94048.1"/>
    <property type="molecule type" value="Genomic_DNA"/>
</dbReference>
<reference evidence="2" key="1">
    <citation type="journal article" date="2021" name="BMC Genomics">
        <title>Chromosome-level genome assembly and manually-curated proteome of model necrotroph Parastagonospora nodorum Sn15 reveals a genome-wide trove of candidate effector homologs, and redundancy of virulence-related functions within an accessory chromosome.</title>
        <authorList>
            <person name="Bertazzoni S."/>
            <person name="Jones D.A.B."/>
            <person name="Phan H.T."/>
            <person name="Tan K.-C."/>
            <person name="Hane J.K."/>
        </authorList>
    </citation>
    <scope>NUCLEOTIDE SEQUENCE [LARGE SCALE GENOMIC DNA]</scope>
    <source>
        <strain evidence="2">SN15 / ATCC MYA-4574 / FGSC 10173)</strain>
    </source>
</reference>
<proteinExistence type="predicted"/>
<name>A0A7U2HXA7_PHANO</name>
<accession>A0A7U2HXA7</accession>
<keyword evidence="2" id="KW-1185">Reference proteome</keyword>
<dbReference type="AlphaFoldDB" id="A0A7U2HXA7"/>
<dbReference type="VEuPathDB" id="FungiDB:JI435_405060"/>
<protein>
    <submittedName>
        <fullName evidence="1">Uncharacterized protein</fullName>
    </submittedName>
</protein>
<evidence type="ECO:0000313" key="2">
    <source>
        <dbReference type="Proteomes" id="UP000663193"/>
    </source>
</evidence>
<gene>
    <name evidence="1" type="ORF">JI435_405060</name>
</gene>
<dbReference type="Proteomes" id="UP000663193">
    <property type="component" value="Chromosome 4"/>
</dbReference>
<evidence type="ECO:0000313" key="1">
    <source>
        <dbReference type="EMBL" id="QRC94048.1"/>
    </source>
</evidence>